<keyword evidence="1" id="KW-0812">Transmembrane</keyword>
<dbReference type="AlphaFoldDB" id="A0A5B0PY29"/>
<evidence type="ECO:0000313" key="3">
    <source>
        <dbReference type="Proteomes" id="UP000324748"/>
    </source>
</evidence>
<proteinExistence type="predicted"/>
<accession>A0A5B0PY29</accession>
<keyword evidence="1" id="KW-1133">Transmembrane helix</keyword>
<evidence type="ECO:0000256" key="1">
    <source>
        <dbReference type="SAM" id="Phobius"/>
    </source>
</evidence>
<name>A0A5B0PY29_PUCGR</name>
<keyword evidence="3" id="KW-1185">Reference proteome</keyword>
<dbReference type="Proteomes" id="UP000324748">
    <property type="component" value="Unassembled WGS sequence"/>
</dbReference>
<reference evidence="2 3" key="1">
    <citation type="submission" date="2019-05" db="EMBL/GenBank/DDBJ databases">
        <title>Emergence of the Ug99 lineage of the wheat stem rust pathogen through somatic hybridization.</title>
        <authorList>
            <person name="Li F."/>
            <person name="Upadhyaya N.M."/>
            <person name="Sperschneider J."/>
            <person name="Matny O."/>
            <person name="Nguyen-Phuc H."/>
            <person name="Mago R."/>
            <person name="Raley C."/>
            <person name="Miller M.E."/>
            <person name="Silverstein K.A.T."/>
            <person name="Henningsen E."/>
            <person name="Hirsch C.D."/>
            <person name="Visser B."/>
            <person name="Pretorius Z.A."/>
            <person name="Steffenson B.J."/>
            <person name="Schwessinger B."/>
            <person name="Dodds P.N."/>
            <person name="Figueroa M."/>
        </authorList>
    </citation>
    <scope>NUCLEOTIDE SEQUENCE [LARGE SCALE GENOMIC DNA]</scope>
    <source>
        <strain evidence="2">21-0</strain>
    </source>
</reference>
<keyword evidence="1" id="KW-0472">Membrane</keyword>
<organism evidence="2 3">
    <name type="scientific">Puccinia graminis f. sp. tritici</name>
    <dbReference type="NCBI Taxonomy" id="56615"/>
    <lineage>
        <taxon>Eukaryota</taxon>
        <taxon>Fungi</taxon>
        <taxon>Dikarya</taxon>
        <taxon>Basidiomycota</taxon>
        <taxon>Pucciniomycotina</taxon>
        <taxon>Pucciniomycetes</taxon>
        <taxon>Pucciniales</taxon>
        <taxon>Pucciniaceae</taxon>
        <taxon>Puccinia</taxon>
    </lineage>
</organism>
<gene>
    <name evidence="2" type="ORF">PGT21_020951</name>
</gene>
<dbReference type="EMBL" id="VSWC01000040">
    <property type="protein sequence ID" value="KAA1105822.1"/>
    <property type="molecule type" value="Genomic_DNA"/>
</dbReference>
<evidence type="ECO:0000313" key="2">
    <source>
        <dbReference type="EMBL" id="KAA1105822.1"/>
    </source>
</evidence>
<feature type="transmembrane region" description="Helical" evidence="1">
    <location>
        <begin position="58"/>
        <end position="82"/>
    </location>
</feature>
<protein>
    <submittedName>
        <fullName evidence="2">Uncharacterized protein</fullName>
    </submittedName>
</protein>
<sequence>MTPNPITPNNWDSLLFSPISSFSLPISSSKLGSDPQINHYHFLQQSTLNPTIPFYKPLLFLSSYLHLNSSFCLFSYIFLLSLNPHQLGLSSNALQSQSSVLALFRDKSQFKIFYTLGAPVK</sequence>
<comment type="caution">
    <text evidence="2">The sequence shown here is derived from an EMBL/GenBank/DDBJ whole genome shotgun (WGS) entry which is preliminary data.</text>
</comment>